<dbReference type="RefSeq" id="WP_160554328.1">
    <property type="nucleotide sequence ID" value="NZ_CP047650.1"/>
</dbReference>
<dbReference type="Gene3D" id="2.60.120.620">
    <property type="entry name" value="q2cbj1_9rhob like domain"/>
    <property type="match status" value="1"/>
</dbReference>
<dbReference type="PROSITE" id="PS51471">
    <property type="entry name" value="FE2OG_OXY"/>
    <property type="match status" value="1"/>
</dbReference>
<proteinExistence type="predicted"/>
<protein>
    <submittedName>
        <fullName evidence="8">2-oxoglutarate-dependent dioxygenase</fullName>
    </submittedName>
</protein>
<dbReference type="InterPro" id="IPR045054">
    <property type="entry name" value="P4HA-like"/>
</dbReference>
<dbReference type="GO" id="GO:0004656">
    <property type="term" value="F:procollagen-proline 4-dioxygenase activity"/>
    <property type="evidence" value="ECO:0007669"/>
    <property type="project" value="TreeGrafter"/>
</dbReference>
<reference evidence="8 9" key="1">
    <citation type="submission" date="2020-01" db="EMBL/GenBank/DDBJ databases">
        <title>Genome sequencing of strain KACC 21265.</title>
        <authorList>
            <person name="Heo J."/>
            <person name="Kim S.-J."/>
            <person name="Kim J.-S."/>
            <person name="Hong S.-B."/>
            <person name="Kwon S.-W."/>
        </authorList>
    </citation>
    <scope>NUCLEOTIDE SEQUENCE [LARGE SCALE GENOMIC DNA]</scope>
    <source>
        <strain evidence="8 9">KACC 21265</strain>
    </source>
</reference>
<keyword evidence="2" id="KW-0479">Metal-binding</keyword>
<sequence>MPTLARFPPALGDWIAAQLAQGWAPPAVVEALDEQGIPPRASRAIVGAFERARSLGLPPPLHTVELEDIARLPPGPVLQAAGRAVRVAARFHRQAGAVLSGVLDADECARLIGMARPRLKPSTVVDPATGRDTVTGLRGSLGMFFLPAENPLVARIDRLCAELMNLPESHGEGLQLLYYPPGAGSAPHHDYLEPSNQANQASIARSGQRVSTLVTYLHEPEGGGETVFPELGVSVSPQRGNAVYFEYCNESGEVDPALLHASSAVSAGEKWVATKWMRERPFVSAGQAAALR</sequence>
<name>A0A857J9W4_9BURK</name>
<comment type="cofactor">
    <cofactor evidence="1">
        <name>L-ascorbate</name>
        <dbReference type="ChEBI" id="CHEBI:38290"/>
    </cofactor>
</comment>
<keyword evidence="3" id="KW-0847">Vitamin C</keyword>
<evidence type="ECO:0000256" key="6">
    <source>
        <dbReference type="ARBA" id="ARBA00023004"/>
    </source>
</evidence>
<evidence type="ECO:0000256" key="1">
    <source>
        <dbReference type="ARBA" id="ARBA00001961"/>
    </source>
</evidence>
<evidence type="ECO:0000313" key="9">
    <source>
        <dbReference type="Proteomes" id="UP000464787"/>
    </source>
</evidence>
<feature type="domain" description="Fe2OG dioxygenase" evidence="7">
    <location>
        <begin position="170"/>
        <end position="279"/>
    </location>
</feature>
<dbReference type="KEGG" id="xyk:GT347_22595"/>
<evidence type="ECO:0000256" key="4">
    <source>
        <dbReference type="ARBA" id="ARBA00022964"/>
    </source>
</evidence>
<gene>
    <name evidence="8" type="ORF">GT347_22595</name>
</gene>
<keyword evidence="6" id="KW-0408">Iron</keyword>
<dbReference type="SMART" id="SM00702">
    <property type="entry name" value="P4Hc"/>
    <property type="match status" value="1"/>
</dbReference>
<dbReference type="AlphaFoldDB" id="A0A857J9W4"/>
<evidence type="ECO:0000256" key="3">
    <source>
        <dbReference type="ARBA" id="ARBA00022896"/>
    </source>
</evidence>
<dbReference type="Proteomes" id="UP000464787">
    <property type="component" value="Chromosome"/>
</dbReference>
<organism evidence="8 9">
    <name type="scientific">Xylophilus rhododendri</name>
    <dbReference type="NCBI Taxonomy" id="2697032"/>
    <lineage>
        <taxon>Bacteria</taxon>
        <taxon>Pseudomonadati</taxon>
        <taxon>Pseudomonadota</taxon>
        <taxon>Betaproteobacteria</taxon>
        <taxon>Burkholderiales</taxon>
        <taxon>Xylophilus</taxon>
    </lineage>
</organism>
<dbReference type="PANTHER" id="PTHR10869:SF246">
    <property type="entry name" value="TRANSMEMBRANE PROLYL 4-HYDROXYLASE"/>
    <property type="match status" value="1"/>
</dbReference>
<dbReference type="Pfam" id="PF13640">
    <property type="entry name" value="2OG-FeII_Oxy_3"/>
    <property type="match status" value="1"/>
</dbReference>
<dbReference type="InterPro" id="IPR006620">
    <property type="entry name" value="Pro_4_hyd_alph"/>
</dbReference>
<dbReference type="GO" id="GO:0005506">
    <property type="term" value="F:iron ion binding"/>
    <property type="evidence" value="ECO:0007669"/>
    <property type="project" value="InterPro"/>
</dbReference>
<evidence type="ECO:0000256" key="2">
    <source>
        <dbReference type="ARBA" id="ARBA00022723"/>
    </source>
</evidence>
<dbReference type="EMBL" id="CP047650">
    <property type="protein sequence ID" value="QHJ00518.1"/>
    <property type="molecule type" value="Genomic_DNA"/>
</dbReference>
<evidence type="ECO:0000256" key="5">
    <source>
        <dbReference type="ARBA" id="ARBA00023002"/>
    </source>
</evidence>
<keyword evidence="4 8" id="KW-0223">Dioxygenase</keyword>
<dbReference type="InterPro" id="IPR005123">
    <property type="entry name" value="Oxoglu/Fe-dep_dioxygenase_dom"/>
</dbReference>
<keyword evidence="9" id="KW-1185">Reference proteome</keyword>
<dbReference type="GO" id="GO:0031418">
    <property type="term" value="F:L-ascorbic acid binding"/>
    <property type="evidence" value="ECO:0007669"/>
    <property type="project" value="UniProtKB-KW"/>
</dbReference>
<dbReference type="PANTHER" id="PTHR10869">
    <property type="entry name" value="PROLYL 4-HYDROXYLASE ALPHA SUBUNIT"/>
    <property type="match status" value="1"/>
</dbReference>
<evidence type="ECO:0000259" key="7">
    <source>
        <dbReference type="PROSITE" id="PS51471"/>
    </source>
</evidence>
<evidence type="ECO:0000313" key="8">
    <source>
        <dbReference type="EMBL" id="QHJ00518.1"/>
    </source>
</evidence>
<accession>A0A857J9W4</accession>
<dbReference type="InterPro" id="IPR044862">
    <property type="entry name" value="Pro_4_hyd_alph_FE2OG_OXY"/>
</dbReference>
<keyword evidence="5" id="KW-0560">Oxidoreductase</keyword>